<proteinExistence type="predicted"/>
<organism evidence="3 4">
    <name type="scientific">Austropuccinia psidii MF-1</name>
    <dbReference type="NCBI Taxonomy" id="1389203"/>
    <lineage>
        <taxon>Eukaryota</taxon>
        <taxon>Fungi</taxon>
        <taxon>Dikarya</taxon>
        <taxon>Basidiomycota</taxon>
        <taxon>Pucciniomycotina</taxon>
        <taxon>Pucciniomycetes</taxon>
        <taxon>Pucciniales</taxon>
        <taxon>Sphaerophragmiaceae</taxon>
        <taxon>Austropuccinia</taxon>
    </lineage>
</organism>
<evidence type="ECO:0000256" key="1">
    <source>
        <dbReference type="SAM" id="MobiDB-lite"/>
    </source>
</evidence>
<dbReference type="Pfam" id="PF25597">
    <property type="entry name" value="SH3_retrovirus"/>
    <property type="match status" value="1"/>
</dbReference>
<dbReference type="AlphaFoldDB" id="A0A9Q3JYL5"/>
<dbReference type="EMBL" id="AVOT02088770">
    <property type="protein sequence ID" value="MBW0571763.1"/>
    <property type="molecule type" value="Genomic_DNA"/>
</dbReference>
<protein>
    <recommendedName>
        <fullName evidence="2">Retroviral polymerase SH3-like domain-containing protein</fullName>
    </recommendedName>
</protein>
<feature type="compositionally biased region" description="Polar residues" evidence="1">
    <location>
        <begin position="173"/>
        <end position="188"/>
    </location>
</feature>
<accession>A0A9Q3JYL5</accession>
<dbReference type="Proteomes" id="UP000765509">
    <property type="component" value="Unassembled WGS sequence"/>
</dbReference>
<dbReference type="OrthoDB" id="3261476at2759"/>
<comment type="caution">
    <text evidence="3">The sequence shown here is derived from an EMBL/GenBank/DDBJ whole genome shotgun (WGS) entry which is preliminary data.</text>
</comment>
<gene>
    <name evidence="3" type="ORF">O181_111478</name>
</gene>
<reference evidence="3" key="1">
    <citation type="submission" date="2021-03" db="EMBL/GenBank/DDBJ databases">
        <title>Draft genome sequence of rust myrtle Austropuccinia psidii MF-1, a brazilian biotype.</title>
        <authorList>
            <person name="Quecine M.C."/>
            <person name="Pachon D.M.R."/>
            <person name="Bonatelli M.L."/>
            <person name="Correr F.H."/>
            <person name="Franceschini L.M."/>
            <person name="Leite T.F."/>
            <person name="Margarido G.R.A."/>
            <person name="Almeida C.A."/>
            <person name="Ferrarezi J.A."/>
            <person name="Labate C.A."/>
        </authorList>
    </citation>
    <scope>NUCLEOTIDE SEQUENCE</scope>
    <source>
        <strain evidence="3">MF-1</strain>
    </source>
</reference>
<evidence type="ECO:0000313" key="3">
    <source>
        <dbReference type="EMBL" id="MBW0571763.1"/>
    </source>
</evidence>
<evidence type="ECO:0000313" key="4">
    <source>
        <dbReference type="Proteomes" id="UP000765509"/>
    </source>
</evidence>
<name>A0A9Q3JYL5_9BASI</name>
<dbReference type="InterPro" id="IPR057670">
    <property type="entry name" value="SH3_retrovirus"/>
</dbReference>
<evidence type="ECO:0000259" key="2">
    <source>
        <dbReference type="Pfam" id="PF25597"/>
    </source>
</evidence>
<feature type="compositionally biased region" description="Acidic residues" evidence="1">
    <location>
        <begin position="163"/>
        <end position="172"/>
    </location>
</feature>
<sequence length="315" mass="35895">MNPTNLPNEYWAEAIHTAVFLSSLSPTYCRNNKYPQFLWRNVSPILSGFRTFGCQLVIYNLKTQQNWKLSSPGQEGILLGFENEGTAYRILRLDDLKVLITRNVTFNERVFPSVLGKTNSAQWTIDELLSPLNTYTELQREGDSPTDIQDSLDLASHQENNLEDLNDSDQSNEEQTNQLLNEPSSESLTRCHDNLNNEIDYQNCGESANAQKDTRVKVIGPHHPTLITSNVDSMHIVPYSQRATFFLTIANDAPKTYQTAIQGKIKLEWESAIKKELLTMKKLEIWDVVKLRSDYKLVGTTWVFKVSTLIFGNSV</sequence>
<keyword evidence="4" id="KW-1185">Reference proteome</keyword>
<feature type="domain" description="Retroviral polymerase SH3-like" evidence="2">
    <location>
        <begin position="61"/>
        <end position="114"/>
    </location>
</feature>
<feature type="region of interest" description="Disordered" evidence="1">
    <location>
        <begin position="163"/>
        <end position="188"/>
    </location>
</feature>